<protein>
    <submittedName>
        <fullName evidence="1">Uncharacterized protein</fullName>
    </submittedName>
</protein>
<organism evidence="1">
    <name type="scientific">marine sediment metagenome</name>
    <dbReference type="NCBI Taxonomy" id="412755"/>
    <lineage>
        <taxon>unclassified sequences</taxon>
        <taxon>metagenomes</taxon>
        <taxon>ecological metagenomes</taxon>
    </lineage>
</organism>
<evidence type="ECO:0000313" key="1">
    <source>
        <dbReference type="EMBL" id="GAG50741.1"/>
    </source>
</evidence>
<reference evidence="1" key="1">
    <citation type="journal article" date="2014" name="Front. Microbiol.">
        <title>High frequency of phylogenetically diverse reductive dehalogenase-homologous genes in deep subseafloor sedimentary metagenomes.</title>
        <authorList>
            <person name="Kawai M."/>
            <person name="Futagami T."/>
            <person name="Toyoda A."/>
            <person name="Takaki Y."/>
            <person name="Nishi S."/>
            <person name="Hori S."/>
            <person name="Arai W."/>
            <person name="Tsubouchi T."/>
            <person name="Morono Y."/>
            <person name="Uchiyama I."/>
            <person name="Ito T."/>
            <person name="Fujiyama A."/>
            <person name="Inagaki F."/>
            <person name="Takami H."/>
        </authorList>
    </citation>
    <scope>NUCLEOTIDE SEQUENCE</scope>
    <source>
        <strain evidence="1">Expedition CK06-06</strain>
    </source>
</reference>
<proteinExistence type="predicted"/>
<sequence>MAVKSAKSGTAAWDGALDDVTDISVTLVSDVKEYASSSTGGRKSRRAGHSDATGSFTMKADAFAFDEGDSGVLVLTSDGAVELFNGTAMIIDISYSVPVESGDNIECVVTWGQMPT</sequence>
<name>X0ZR72_9ZZZZ</name>
<dbReference type="AlphaFoldDB" id="X0ZR72"/>
<accession>X0ZR72</accession>
<comment type="caution">
    <text evidence="1">The sequence shown here is derived from an EMBL/GenBank/DDBJ whole genome shotgun (WGS) entry which is preliminary data.</text>
</comment>
<dbReference type="EMBL" id="BARS01053333">
    <property type="protein sequence ID" value="GAG50741.1"/>
    <property type="molecule type" value="Genomic_DNA"/>
</dbReference>
<gene>
    <name evidence="1" type="ORF">S01H1_79162</name>
</gene>